<dbReference type="SUPFAM" id="SSF81383">
    <property type="entry name" value="F-box domain"/>
    <property type="match status" value="1"/>
</dbReference>
<dbReference type="EMBL" id="JAZDWU010000001">
    <property type="protein sequence ID" value="KAL0017436.1"/>
    <property type="molecule type" value="Genomic_DNA"/>
</dbReference>
<name>A0AAW2E8U8_9ROSI</name>
<dbReference type="InterPro" id="IPR001810">
    <property type="entry name" value="F-box_dom"/>
</dbReference>
<dbReference type="SMART" id="SM00579">
    <property type="entry name" value="FBD"/>
    <property type="match status" value="1"/>
</dbReference>
<feature type="region of interest" description="Disordered" evidence="1">
    <location>
        <begin position="1"/>
        <end position="23"/>
    </location>
</feature>
<dbReference type="Pfam" id="PF24758">
    <property type="entry name" value="LRR_At5g56370"/>
    <property type="match status" value="1"/>
</dbReference>
<dbReference type="CDD" id="cd22160">
    <property type="entry name" value="F-box_AtFBL13-like"/>
    <property type="match status" value="1"/>
</dbReference>
<dbReference type="InterPro" id="IPR036047">
    <property type="entry name" value="F-box-like_dom_sf"/>
</dbReference>
<reference evidence="3 4" key="1">
    <citation type="submission" date="2024-01" db="EMBL/GenBank/DDBJ databases">
        <title>A telomere-to-telomere, gap-free genome of sweet tea (Lithocarpus litseifolius).</title>
        <authorList>
            <person name="Zhou J."/>
        </authorList>
    </citation>
    <scope>NUCLEOTIDE SEQUENCE [LARGE SCALE GENOMIC DNA]</scope>
    <source>
        <strain evidence="3">Zhou-2022a</strain>
        <tissue evidence="3">Leaf</tissue>
    </source>
</reference>
<evidence type="ECO:0000313" key="3">
    <source>
        <dbReference type="EMBL" id="KAL0017436.1"/>
    </source>
</evidence>
<organism evidence="3 4">
    <name type="scientific">Lithocarpus litseifolius</name>
    <dbReference type="NCBI Taxonomy" id="425828"/>
    <lineage>
        <taxon>Eukaryota</taxon>
        <taxon>Viridiplantae</taxon>
        <taxon>Streptophyta</taxon>
        <taxon>Embryophyta</taxon>
        <taxon>Tracheophyta</taxon>
        <taxon>Spermatophyta</taxon>
        <taxon>Magnoliopsida</taxon>
        <taxon>eudicotyledons</taxon>
        <taxon>Gunneridae</taxon>
        <taxon>Pentapetalae</taxon>
        <taxon>rosids</taxon>
        <taxon>fabids</taxon>
        <taxon>Fagales</taxon>
        <taxon>Fagaceae</taxon>
        <taxon>Lithocarpus</taxon>
    </lineage>
</organism>
<dbReference type="Pfam" id="PF00646">
    <property type="entry name" value="F-box"/>
    <property type="match status" value="1"/>
</dbReference>
<protein>
    <recommendedName>
        <fullName evidence="2">F-box domain-containing protein</fullName>
    </recommendedName>
</protein>
<dbReference type="Gene3D" id="1.20.1280.50">
    <property type="match status" value="1"/>
</dbReference>
<evidence type="ECO:0000313" key="4">
    <source>
        <dbReference type="Proteomes" id="UP001459277"/>
    </source>
</evidence>
<keyword evidence="4" id="KW-1185">Reference proteome</keyword>
<feature type="domain" description="F-box" evidence="2">
    <location>
        <begin position="41"/>
        <end position="77"/>
    </location>
</feature>
<dbReference type="InterPro" id="IPR055411">
    <property type="entry name" value="LRR_FXL15/At3g58940/PEG3-like"/>
</dbReference>
<dbReference type="Proteomes" id="UP001459277">
    <property type="component" value="Unassembled WGS sequence"/>
</dbReference>
<proteinExistence type="predicted"/>
<evidence type="ECO:0000259" key="2">
    <source>
        <dbReference type="PROSITE" id="PS50181"/>
    </source>
</evidence>
<gene>
    <name evidence="3" type="ORF">SO802_004505</name>
</gene>
<sequence>MEQGRERQRIERTERAARRDQTQRKCLSSARQNALTTNTDTDIISTLPDTLLSHILSFLPIRDSVATSILSNRWRSLWTLVPILCLDQREFTNKEEGDQKLRFVDIVFRIWTLRNAISNPTPLRKLCICWHHNCLPFYVDTWLRATNLRDLQQLFLSILTSFKTPFELPCRLYFSTKLVVPKFAGDINLNPPPACALPCLRILGLRGVILANQDSLSTFLTASPVLHYLSLTLFGINLEHLDEFSVTVLVPTLKILYLDWKVRSPTYKFHINTPAFEYFCFTGFLNGDYVLENLHNVVECVLQFEQRTSLRIEDYAKKSWDFMRSLCNVISMELSTITAQILCYDSNHEDGPTFYNLSSLKFFGGISSEWYVWDAVRLLLYWAPKLQILSFEKAHLLASNLRPKRLEEPLDVPECLSSHLTTCHYKGFDGKEEEMELVRQILKAAKVLKSMKTTVAGYLDSKKLCVCKELRKFQRSSQNCEIAFDEGRFT</sequence>
<comment type="caution">
    <text evidence="3">The sequence shown here is derived from an EMBL/GenBank/DDBJ whole genome shotgun (WGS) entry which is preliminary data.</text>
</comment>
<evidence type="ECO:0000256" key="1">
    <source>
        <dbReference type="SAM" id="MobiDB-lite"/>
    </source>
</evidence>
<dbReference type="PROSITE" id="PS50181">
    <property type="entry name" value="FBOX"/>
    <property type="match status" value="1"/>
</dbReference>
<accession>A0AAW2E8U8</accession>
<dbReference type="PANTHER" id="PTHR31900">
    <property type="entry name" value="F-BOX/RNI SUPERFAMILY PROTEIN-RELATED"/>
    <property type="match status" value="1"/>
</dbReference>
<dbReference type="Pfam" id="PF08387">
    <property type="entry name" value="FBD"/>
    <property type="match status" value="1"/>
</dbReference>
<dbReference type="InterPro" id="IPR053781">
    <property type="entry name" value="F-box_AtFBL13-like"/>
</dbReference>
<dbReference type="PANTHER" id="PTHR31900:SF30">
    <property type="entry name" value="SUPERFAMILY PROTEIN, PUTATIVE-RELATED"/>
    <property type="match status" value="1"/>
</dbReference>
<dbReference type="AlphaFoldDB" id="A0AAW2E8U8"/>
<dbReference type="InterPro" id="IPR006566">
    <property type="entry name" value="FBD"/>
</dbReference>
<dbReference type="InterPro" id="IPR050232">
    <property type="entry name" value="FBL13/AtMIF1-like"/>
</dbReference>